<dbReference type="Ensembl" id="ENSGACT00000039960.1">
    <property type="protein sequence ID" value="ENSGACP00000042176.1"/>
    <property type="gene ID" value="ENSGACG00000025808.1"/>
</dbReference>
<dbReference type="PANTHER" id="PTHR10570:SF9">
    <property type="entry name" value="T-CELL SURFACE GLYCOPROTEIN CD3 EPSILON CHAIN"/>
    <property type="match status" value="1"/>
</dbReference>
<dbReference type="GeneTree" id="ENSGT00730000111885"/>
<evidence type="ECO:0000256" key="4">
    <source>
        <dbReference type="SAM" id="MobiDB-lite"/>
    </source>
</evidence>
<keyword evidence="2" id="KW-1003">Cell membrane</keyword>
<dbReference type="AlphaFoldDB" id="A0AAQ4PTF1"/>
<dbReference type="Proteomes" id="UP000007635">
    <property type="component" value="Chromosome I"/>
</dbReference>
<organism evidence="7 8">
    <name type="scientific">Gasterosteus aculeatus aculeatus</name>
    <name type="common">three-spined stickleback</name>
    <dbReference type="NCBI Taxonomy" id="481459"/>
    <lineage>
        <taxon>Eukaryota</taxon>
        <taxon>Metazoa</taxon>
        <taxon>Chordata</taxon>
        <taxon>Craniata</taxon>
        <taxon>Vertebrata</taxon>
        <taxon>Euteleostomi</taxon>
        <taxon>Actinopterygii</taxon>
        <taxon>Neopterygii</taxon>
        <taxon>Teleostei</taxon>
        <taxon>Neoteleostei</taxon>
        <taxon>Acanthomorphata</taxon>
        <taxon>Eupercaria</taxon>
        <taxon>Perciformes</taxon>
        <taxon>Cottioidei</taxon>
        <taxon>Gasterosteales</taxon>
        <taxon>Gasterosteidae</taxon>
        <taxon>Gasterosteus</taxon>
    </lineage>
</organism>
<accession>A0AAQ4PTF1</accession>
<keyword evidence="5" id="KW-0472">Membrane</keyword>
<dbReference type="RefSeq" id="XP_040044849.1">
    <property type="nucleotide sequence ID" value="XM_040188915.1"/>
</dbReference>
<dbReference type="KEGG" id="gat:120826538"/>
<keyword evidence="8" id="KW-1185">Reference proteome</keyword>
<evidence type="ECO:0000256" key="1">
    <source>
        <dbReference type="ARBA" id="ARBA00004251"/>
    </source>
</evidence>
<dbReference type="GO" id="GO:0007166">
    <property type="term" value="P:cell surface receptor signaling pathway"/>
    <property type="evidence" value="ECO:0007669"/>
    <property type="project" value="TreeGrafter"/>
</dbReference>
<dbReference type="InterPro" id="IPR015484">
    <property type="entry name" value="CD3_esu/gsu/dsu"/>
</dbReference>
<comment type="subcellular location">
    <subcellularLocation>
        <location evidence="1">Cell membrane</location>
        <topology evidence="1">Single-pass type I membrane protein</topology>
    </subcellularLocation>
</comment>
<feature type="region of interest" description="Disordered" evidence="4">
    <location>
        <begin position="144"/>
        <end position="187"/>
    </location>
</feature>
<name>A0AAQ4PTF1_GASAC</name>
<dbReference type="GO" id="GO:0042105">
    <property type="term" value="C:alpha-beta T cell receptor complex"/>
    <property type="evidence" value="ECO:0007669"/>
    <property type="project" value="TreeGrafter"/>
</dbReference>
<dbReference type="GO" id="GO:0009897">
    <property type="term" value="C:external side of plasma membrane"/>
    <property type="evidence" value="ECO:0007669"/>
    <property type="project" value="TreeGrafter"/>
</dbReference>
<protein>
    <recommendedName>
        <fullName evidence="9">CD3 gamma/delta subunit Ig-like domain-containing protein</fullName>
    </recommendedName>
</protein>
<proteinExistence type="predicted"/>
<keyword evidence="5" id="KW-1133">Transmembrane helix</keyword>
<sequence length="187" mass="20474">MGAQATFAVLFLLTAMANAKIKRTTNDGITPTGNTYPLPGEVEFWKEKFTMRCPENGTWFKKHADINHTSATYTQTYSGKTKGLYHCKYEPKGKEEKYHFFYVKGKGCADCFEVAPGILAAAIVVDVVGTACVMLMVFRCTKKKSSAASKAPARPGGRPPPAPSPHYEPLNLHTRSEGPYSTVSRTG</sequence>
<feature type="signal peptide" evidence="6">
    <location>
        <begin position="1"/>
        <end position="19"/>
    </location>
</feature>
<feature type="transmembrane region" description="Helical" evidence="5">
    <location>
        <begin position="118"/>
        <end position="138"/>
    </location>
</feature>
<evidence type="ECO:0000256" key="5">
    <source>
        <dbReference type="SAM" id="Phobius"/>
    </source>
</evidence>
<dbReference type="GeneID" id="120826538"/>
<reference evidence="7 8" key="1">
    <citation type="journal article" date="2021" name="G3 (Bethesda)">
        <title>Improved contiguity of the threespine stickleback genome using long-read sequencing.</title>
        <authorList>
            <person name="Nath S."/>
            <person name="Shaw D.E."/>
            <person name="White M.A."/>
        </authorList>
    </citation>
    <scope>NUCLEOTIDE SEQUENCE [LARGE SCALE GENOMIC DNA]</scope>
    <source>
        <strain evidence="7 8">Lake Benthic</strain>
    </source>
</reference>
<evidence type="ECO:0000256" key="3">
    <source>
        <dbReference type="ARBA" id="ARBA00022729"/>
    </source>
</evidence>
<keyword evidence="5" id="KW-0812">Transmembrane</keyword>
<dbReference type="GO" id="GO:0045059">
    <property type="term" value="P:positive thymic T cell selection"/>
    <property type="evidence" value="ECO:0007669"/>
    <property type="project" value="TreeGrafter"/>
</dbReference>
<evidence type="ECO:0008006" key="9">
    <source>
        <dbReference type="Google" id="ProtNLM"/>
    </source>
</evidence>
<keyword evidence="3 6" id="KW-0732">Signal</keyword>
<reference evidence="7" key="3">
    <citation type="submission" date="2025-09" db="UniProtKB">
        <authorList>
            <consortium name="Ensembl"/>
        </authorList>
    </citation>
    <scope>IDENTIFICATION</scope>
</reference>
<evidence type="ECO:0000256" key="2">
    <source>
        <dbReference type="ARBA" id="ARBA00022475"/>
    </source>
</evidence>
<feature type="compositionally biased region" description="Pro residues" evidence="4">
    <location>
        <begin position="157"/>
        <end position="166"/>
    </location>
</feature>
<reference evidence="7" key="2">
    <citation type="submission" date="2025-08" db="UniProtKB">
        <authorList>
            <consortium name="Ensembl"/>
        </authorList>
    </citation>
    <scope>IDENTIFICATION</scope>
</reference>
<feature type="chain" id="PRO_5043007557" description="CD3 gamma/delta subunit Ig-like domain-containing protein" evidence="6">
    <location>
        <begin position="20"/>
        <end position="187"/>
    </location>
</feature>
<dbReference type="PANTHER" id="PTHR10570">
    <property type="entry name" value="T-CELL SURFACE GLYCOPROTEIN CD3 GAMMA CHAIN / DELTA CHAIN"/>
    <property type="match status" value="1"/>
</dbReference>
<evidence type="ECO:0000313" key="8">
    <source>
        <dbReference type="Proteomes" id="UP000007635"/>
    </source>
</evidence>
<evidence type="ECO:0000313" key="7">
    <source>
        <dbReference type="Ensembl" id="ENSGACP00000042176.1"/>
    </source>
</evidence>
<dbReference type="GO" id="GO:0004888">
    <property type="term" value="F:transmembrane signaling receptor activity"/>
    <property type="evidence" value="ECO:0007669"/>
    <property type="project" value="TreeGrafter"/>
</dbReference>
<feature type="compositionally biased region" description="Low complexity" evidence="4">
    <location>
        <begin position="146"/>
        <end position="156"/>
    </location>
</feature>
<evidence type="ECO:0000256" key="6">
    <source>
        <dbReference type="SAM" id="SignalP"/>
    </source>
</evidence>